<dbReference type="RefSeq" id="WP_244194032.1">
    <property type="nucleotide sequence ID" value="NZ_CABMNB010000008.1"/>
</dbReference>
<proteinExistence type="predicted"/>
<dbReference type="Gene3D" id="1.50.10.10">
    <property type="match status" value="1"/>
</dbReference>
<protein>
    <submittedName>
        <fullName evidence="1">Glycosyl hydrolase family 8</fullName>
    </submittedName>
</protein>
<name>A0ABT4G1D7_PANTH</name>
<dbReference type="InterPro" id="IPR008928">
    <property type="entry name" value="6-hairpin_glycosidase_sf"/>
</dbReference>
<sequence length="119" mass="13307">MQSEVNKQSWHLKLGDWVSDSDSKWGKGTRPSDFMPHHLRAFKESTGDSRWDNVLNQTYAIIQQLFSGYSSSTGLMPDFATKESSGYKPAVGDVYDWCCGNGRLTAAADTVFSDMTNRV</sequence>
<organism evidence="1 2">
    <name type="scientific">Paenibacillus thiaminolyticus</name>
    <name type="common">Bacillus thiaminolyticus</name>
    <dbReference type="NCBI Taxonomy" id="49283"/>
    <lineage>
        <taxon>Bacteria</taxon>
        <taxon>Bacillati</taxon>
        <taxon>Bacillota</taxon>
        <taxon>Bacilli</taxon>
        <taxon>Bacillales</taxon>
        <taxon>Paenibacillaceae</taxon>
        <taxon>Paenibacillus</taxon>
    </lineage>
</organism>
<dbReference type="InterPro" id="IPR012341">
    <property type="entry name" value="6hp_glycosidase-like_sf"/>
</dbReference>
<dbReference type="EMBL" id="JAMDMM010000044">
    <property type="protein sequence ID" value="MCY9609906.1"/>
    <property type="molecule type" value="Genomic_DNA"/>
</dbReference>
<comment type="caution">
    <text evidence="1">The sequence shown here is derived from an EMBL/GenBank/DDBJ whole genome shotgun (WGS) entry which is preliminary data.</text>
</comment>
<dbReference type="GO" id="GO:0016787">
    <property type="term" value="F:hydrolase activity"/>
    <property type="evidence" value="ECO:0007669"/>
    <property type="project" value="UniProtKB-KW"/>
</dbReference>
<keyword evidence="2" id="KW-1185">Reference proteome</keyword>
<evidence type="ECO:0000313" key="1">
    <source>
        <dbReference type="EMBL" id="MCY9609906.1"/>
    </source>
</evidence>
<accession>A0ABT4G1D7</accession>
<evidence type="ECO:0000313" key="2">
    <source>
        <dbReference type="Proteomes" id="UP001209276"/>
    </source>
</evidence>
<dbReference type="SUPFAM" id="SSF48208">
    <property type="entry name" value="Six-hairpin glycosidases"/>
    <property type="match status" value="1"/>
</dbReference>
<reference evidence="1 2" key="1">
    <citation type="submission" date="2022-05" db="EMBL/GenBank/DDBJ databases">
        <title>Genome Sequencing of Bee-Associated Microbes.</title>
        <authorList>
            <person name="Dunlap C."/>
        </authorList>
    </citation>
    <scope>NUCLEOTIDE SEQUENCE [LARGE SCALE GENOMIC DNA]</scope>
    <source>
        <strain evidence="1 2">NRRL B-14613</strain>
    </source>
</reference>
<keyword evidence="1" id="KW-0378">Hydrolase</keyword>
<dbReference type="GeneID" id="76998743"/>
<dbReference type="Proteomes" id="UP001209276">
    <property type="component" value="Unassembled WGS sequence"/>
</dbReference>
<gene>
    <name evidence="1" type="ORF">M5W83_22380</name>
</gene>